<proteinExistence type="inferred from homology"/>
<evidence type="ECO:0000313" key="12">
    <source>
        <dbReference type="EMBL" id="PBC31085.1"/>
    </source>
</evidence>
<dbReference type="InterPro" id="IPR040218">
    <property type="entry name" value="SLC7A6OS"/>
</dbReference>
<feature type="domain" description="Transcription factor Iwr1" evidence="11">
    <location>
        <begin position="140"/>
        <end position="203"/>
    </location>
</feature>
<evidence type="ECO:0000256" key="3">
    <source>
        <dbReference type="ARBA" id="ARBA00004496"/>
    </source>
</evidence>
<keyword evidence="6" id="KW-0813">Transport</keyword>
<sequence length="292" mass="34526">MAAILRVKRRHDDEPLNTLVISRKRQKTTDDEVAEEAFSTSLTTIAKLAGTIAKQEDSVDHLIQNYRKDELQTYFKQHPIDIINKVREITKQTSVENRYKVINCFRSLNNVESSEEKVMTVIDVEDSISIEKKDSLEKDDNYVYDLYYVHTENDICLDDIAIHPYEQELVYDTYRDDRYPEDEHESEDSNSESNWRNDYPDSENYSEKSIDEDDMREAVMNMRLDEESDLSEEDDFIYAVDENDVNTYGYKYARYKARIKEELEEDENHFSDYSICVSEESDEDNDNLDYVS</sequence>
<dbReference type="GO" id="GO:0005634">
    <property type="term" value="C:nucleus"/>
    <property type="evidence" value="ECO:0007669"/>
    <property type="project" value="UniProtKB-SubCell"/>
</dbReference>
<dbReference type="GO" id="GO:0005737">
    <property type="term" value="C:cytoplasm"/>
    <property type="evidence" value="ECO:0007669"/>
    <property type="project" value="UniProtKB-SubCell"/>
</dbReference>
<accession>A0A2A3EH36</accession>
<evidence type="ECO:0000256" key="8">
    <source>
        <dbReference type="ARBA" id="ARBA00022927"/>
    </source>
</evidence>
<evidence type="ECO:0000256" key="6">
    <source>
        <dbReference type="ARBA" id="ARBA00022448"/>
    </source>
</evidence>
<keyword evidence="8" id="KW-0653">Protein transport</keyword>
<dbReference type="GO" id="GO:0015031">
    <property type="term" value="P:protein transport"/>
    <property type="evidence" value="ECO:0007669"/>
    <property type="project" value="UniProtKB-KW"/>
</dbReference>
<dbReference type="InterPro" id="IPR013883">
    <property type="entry name" value="TF_Iwr1_dom"/>
</dbReference>
<comment type="similarity">
    <text evidence="4">Belongs to the IWR1/SLC7A6OS family.</text>
</comment>
<keyword evidence="13" id="KW-1185">Reference proteome</keyword>
<dbReference type="PANTHER" id="PTHR31196:SF2">
    <property type="entry name" value="RNA POLYMERASE II NUCLEAR LOCALIZATION PROTEIN SLC7A6OS-RELATED"/>
    <property type="match status" value="1"/>
</dbReference>
<dbReference type="OrthoDB" id="6255506at2759"/>
<evidence type="ECO:0000256" key="4">
    <source>
        <dbReference type="ARBA" id="ARBA00010218"/>
    </source>
</evidence>
<protein>
    <recommendedName>
        <fullName evidence="5">Probable RNA polymerase II nuclear localization protein SLC7A6OS</fullName>
    </recommendedName>
</protein>
<dbReference type="Pfam" id="PF08574">
    <property type="entry name" value="Iwr1"/>
    <property type="match status" value="1"/>
</dbReference>
<evidence type="ECO:0000256" key="5">
    <source>
        <dbReference type="ARBA" id="ARBA00017036"/>
    </source>
</evidence>
<dbReference type="Proteomes" id="UP000242457">
    <property type="component" value="Unassembled WGS sequence"/>
</dbReference>
<organism evidence="12 13">
    <name type="scientific">Apis cerana cerana</name>
    <name type="common">Oriental honeybee</name>
    <dbReference type="NCBI Taxonomy" id="94128"/>
    <lineage>
        <taxon>Eukaryota</taxon>
        <taxon>Metazoa</taxon>
        <taxon>Ecdysozoa</taxon>
        <taxon>Arthropoda</taxon>
        <taxon>Hexapoda</taxon>
        <taxon>Insecta</taxon>
        <taxon>Pterygota</taxon>
        <taxon>Neoptera</taxon>
        <taxon>Endopterygota</taxon>
        <taxon>Hymenoptera</taxon>
        <taxon>Apocrita</taxon>
        <taxon>Aculeata</taxon>
        <taxon>Apoidea</taxon>
        <taxon>Anthophila</taxon>
        <taxon>Apidae</taxon>
        <taxon>Apis</taxon>
    </lineage>
</organism>
<evidence type="ECO:0000256" key="2">
    <source>
        <dbReference type="ARBA" id="ARBA00004123"/>
    </source>
</evidence>
<name>A0A2A3EH36_APICC</name>
<feature type="compositionally biased region" description="Acidic residues" evidence="10">
    <location>
        <begin position="179"/>
        <end position="190"/>
    </location>
</feature>
<dbReference type="STRING" id="94128.A0A2A3EH36"/>
<evidence type="ECO:0000256" key="10">
    <source>
        <dbReference type="SAM" id="MobiDB-lite"/>
    </source>
</evidence>
<comment type="subcellular location">
    <subcellularLocation>
        <location evidence="3">Cytoplasm</location>
    </subcellularLocation>
    <subcellularLocation>
        <location evidence="2">Nucleus</location>
    </subcellularLocation>
</comment>
<keyword evidence="7" id="KW-0963">Cytoplasm</keyword>
<comment type="function">
    <text evidence="1">Directs RNA polymerase II nuclear import.</text>
</comment>
<dbReference type="AlphaFoldDB" id="A0A2A3EH36"/>
<evidence type="ECO:0000313" key="13">
    <source>
        <dbReference type="Proteomes" id="UP000242457"/>
    </source>
</evidence>
<evidence type="ECO:0000256" key="7">
    <source>
        <dbReference type="ARBA" id="ARBA00022490"/>
    </source>
</evidence>
<keyword evidence="9" id="KW-0539">Nucleus</keyword>
<dbReference type="EMBL" id="KZ288250">
    <property type="protein sequence ID" value="PBC31085.1"/>
    <property type="molecule type" value="Genomic_DNA"/>
</dbReference>
<evidence type="ECO:0000259" key="11">
    <source>
        <dbReference type="Pfam" id="PF08574"/>
    </source>
</evidence>
<evidence type="ECO:0000256" key="1">
    <source>
        <dbReference type="ARBA" id="ARBA00003202"/>
    </source>
</evidence>
<feature type="region of interest" description="Disordered" evidence="10">
    <location>
        <begin position="179"/>
        <end position="213"/>
    </location>
</feature>
<evidence type="ECO:0000256" key="9">
    <source>
        <dbReference type="ARBA" id="ARBA00023242"/>
    </source>
</evidence>
<dbReference type="PANTHER" id="PTHR31196">
    <property type="entry name" value="RNA POLYMERASE II NUCLEAR LOCALIZATION PROTEIN SLC7A6OS-RELATED"/>
    <property type="match status" value="1"/>
</dbReference>
<gene>
    <name evidence="12" type="ORF">APICC_02559</name>
</gene>
<dbReference type="GO" id="GO:0032502">
    <property type="term" value="P:developmental process"/>
    <property type="evidence" value="ECO:0007669"/>
    <property type="project" value="TreeGrafter"/>
</dbReference>
<reference evidence="12 13" key="1">
    <citation type="submission" date="2014-07" db="EMBL/GenBank/DDBJ databases">
        <title>Genomic and transcriptomic analysis on Apis cerana provide comprehensive insights into honey bee biology.</title>
        <authorList>
            <person name="Diao Q."/>
            <person name="Sun L."/>
            <person name="Zheng H."/>
            <person name="Zheng H."/>
            <person name="Xu S."/>
            <person name="Wang S."/>
            <person name="Zeng Z."/>
            <person name="Hu F."/>
            <person name="Su S."/>
            <person name="Wu J."/>
        </authorList>
    </citation>
    <scope>NUCLEOTIDE SEQUENCE [LARGE SCALE GENOMIC DNA]</scope>
    <source>
        <tissue evidence="12">Pupae without intestine</tissue>
    </source>
</reference>